<dbReference type="PROSITE" id="PS50213">
    <property type="entry name" value="FAS1"/>
    <property type="match status" value="1"/>
</dbReference>
<evidence type="ECO:0000313" key="5">
    <source>
        <dbReference type="Proteomes" id="UP001161017"/>
    </source>
</evidence>
<evidence type="ECO:0000259" key="3">
    <source>
        <dbReference type="PROSITE" id="PS50213"/>
    </source>
</evidence>
<dbReference type="AlphaFoldDB" id="A0AA43QND9"/>
<dbReference type="SUPFAM" id="SSF82153">
    <property type="entry name" value="FAS1 domain"/>
    <property type="match status" value="1"/>
</dbReference>
<gene>
    <name evidence="4" type="ORF">OHK93_007460</name>
</gene>
<dbReference type="PANTHER" id="PTHR28156">
    <property type="entry name" value="FAS1 DOMAIN-CONTAINING PROTEIN YDR262W"/>
    <property type="match status" value="1"/>
</dbReference>
<evidence type="ECO:0000313" key="4">
    <source>
        <dbReference type="EMBL" id="MDI1488186.1"/>
    </source>
</evidence>
<reference evidence="4" key="1">
    <citation type="journal article" date="2023" name="Genome Biol. Evol.">
        <title>First Whole Genome Sequence and Flow Cytometry Genome Size Data for the Lichen-Forming Fungus Ramalina farinacea (Ascomycota).</title>
        <authorList>
            <person name="Llewellyn T."/>
            <person name="Mian S."/>
            <person name="Hill R."/>
            <person name="Leitch I.J."/>
            <person name="Gaya E."/>
        </authorList>
    </citation>
    <scope>NUCLEOTIDE SEQUENCE</scope>
    <source>
        <strain evidence="4">LIQ254RAFAR</strain>
    </source>
</reference>
<comment type="caution">
    <text evidence="4">The sequence shown here is derived from an EMBL/GenBank/DDBJ whole genome shotgun (WGS) entry which is preliminary data.</text>
</comment>
<dbReference type="EMBL" id="JAPUFD010000007">
    <property type="protein sequence ID" value="MDI1488186.1"/>
    <property type="molecule type" value="Genomic_DNA"/>
</dbReference>
<organism evidence="4 5">
    <name type="scientific">Ramalina farinacea</name>
    <dbReference type="NCBI Taxonomy" id="258253"/>
    <lineage>
        <taxon>Eukaryota</taxon>
        <taxon>Fungi</taxon>
        <taxon>Dikarya</taxon>
        <taxon>Ascomycota</taxon>
        <taxon>Pezizomycotina</taxon>
        <taxon>Lecanoromycetes</taxon>
        <taxon>OSLEUM clade</taxon>
        <taxon>Lecanoromycetidae</taxon>
        <taxon>Lecanorales</taxon>
        <taxon>Lecanorineae</taxon>
        <taxon>Ramalinaceae</taxon>
        <taxon>Ramalina</taxon>
    </lineage>
</organism>
<evidence type="ECO:0000256" key="2">
    <source>
        <dbReference type="SAM" id="MobiDB-lite"/>
    </source>
</evidence>
<proteinExistence type="predicted"/>
<keyword evidence="1" id="KW-0732">Signal</keyword>
<name>A0AA43QND9_9LECA</name>
<sequence>MKSMAHVLLFTSILQSHPTSGQSFLSRFLSKEVEAPAAAAAPQQKPIMNIPIPLPGSSNDNNDQPSTGSGDVIISDVIGKERSINIFAGFTRDVDSVSKRLEDQSERTTVLAPLNSQLQKLPRKPWEDPEDYETLGAEAYEGNDGEKRATRNLRRFVEAHTIPASPWKEGEKVDSMRGEKVWWESKDGKKVIQPGDIEVSSVAEQVSNGEVWVIKGCMNYA</sequence>
<protein>
    <recommendedName>
        <fullName evidence="3">FAS1 domain-containing protein</fullName>
    </recommendedName>
</protein>
<dbReference type="PANTHER" id="PTHR28156:SF1">
    <property type="entry name" value="FAS1 DOMAIN-CONTAINING PROTEIN YDR262W"/>
    <property type="match status" value="1"/>
</dbReference>
<dbReference type="Proteomes" id="UP001161017">
    <property type="component" value="Unassembled WGS sequence"/>
</dbReference>
<feature type="compositionally biased region" description="Polar residues" evidence="2">
    <location>
        <begin position="56"/>
        <end position="69"/>
    </location>
</feature>
<dbReference type="InterPro" id="IPR000782">
    <property type="entry name" value="FAS1_domain"/>
</dbReference>
<keyword evidence="5" id="KW-1185">Reference proteome</keyword>
<feature type="region of interest" description="Disordered" evidence="2">
    <location>
        <begin position="37"/>
        <end position="72"/>
    </location>
</feature>
<feature type="domain" description="FAS1" evidence="3">
    <location>
        <begin position="71"/>
        <end position="218"/>
    </location>
</feature>
<dbReference type="InterPro" id="IPR040200">
    <property type="entry name" value="Mug57-like"/>
</dbReference>
<evidence type="ECO:0000256" key="1">
    <source>
        <dbReference type="ARBA" id="ARBA00022729"/>
    </source>
</evidence>
<accession>A0AA43QND9</accession>
<dbReference type="InterPro" id="IPR036378">
    <property type="entry name" value="FAS1_dom_sf"/>
</dbReference>